<dbReference type="InterPro" id="IPR006121">
    <property type="entry name" value="HMA_dom"/>
</dbReference>
<name>A0ABP8JWC3_9MICO</name>
<sequence length="470" mass="47133">MSTRTDSAATGQVTVPVAGMTCASCEKRVGRALRALPGVRSVDVSATRGTATLHGDPLPGRPAITEAIRAAGYEPGSAPWLSPDRSVWRTVLVAAAAVAAVAWLVASTGVAGVAADLADPSRGGLLLVLTLGLAAGVSTCMAMVGGLVLGFSAAHAASVAGRGRTTASLLGRMRPQLAFNAGRIIGFGVLGALLGALGSTMSLPTRLTAVLVLAVAVVMFLLGVRLTGVSPRLAAWSPRLPGGLARALGLDTAAQGSYSHGRTALVGAATFFLPCGFTQAVQVYALSTASPLVGGAVMATFAVGTTPGLLALGAVPELTTGRRQAVVLRVVGVVVLAFALLNVSSGLQLLGVTASSSAATEARQVTDNVTVAGGTQTVRMTQTPDGYVPADTVLHAGLPTRWVIDATSQFDCSAFLRVPSLGISVDLTEGENTVALPALEAGEVPFTCVMGMYSGTLVAVDPPDPGTSSG</sequence>
<dbReference type="PROSITE" id="PS50846">
    <property type="entry name" value="HMA_2"/>
    <property type="match status" value="1"/>
</dbReference>
<feature type="transmembrane region" description="Helical" evidence="1">
    <location>
        <begin position="264"/>
        <end position="286"/>
    </location>
</feature>
<dbReference type="CDD" id="cd00371">
    <property type="entry name" value="HMA"/>
    <property type="match status" value="1"/>
</dbReference>
<dbReference type="Gene3D" id="3.30.70.100">
    <property type="match status" value="1"/>
</dbReference>
<evidence type="ECO:0000313" key="4">
    <source>
        <dbReference type="Proteomes" id="UP001500945"/>
    </source>
</evidence>
<proteinExistence type="predicted"/>
<feature type="transmembrane region" description="Helical" evidence="1">
    <location>
        <begin position="203"/>
        <end position="224"/>
    </location>
</feature>
<dbReference type="InterPro" id="IPR036163">
    <property type="entry name" value="HMA_dom_sf"/>
</dbReference>
<dbReference type="Proteomes" id="UP001500945">
    <property type="component" value="Unassembled WGS sequence"/>
</dbReference>
<dbReference type="SUPFAM" id="SSF55008">
    <property type="entry name" value="HMA, heavy metal-associated domain"/>
    <property type="match status" value="1"/>
</dbReference>
<protein>
    <recommendedName>
        <fullName evidence="2">HMA domain-containing protein</fullName>
    </recommendedName>
</protein>
<feature type="transmembrane region" description="Helical" evidence="1">
    <location>
        <begin position="91"/>
        <end position="114"/>
    </location>
</feature>
<feature type="transmembrane region" description="Helical" evidence="1">
    <location>
        <begin position="326"/>
        <end position="347"/>
    </location>
</feature>
<evidence type="ECO:0000259" key="2">
    <source>
        <dbReference type="PROSITE" id="PS50846"/>
    </source>
</evidence>
<dbReference type="Pfam" id="PF00403">
    <property type="entry name" value="HMA"/>
    <property type="match status" value="1"/>
</dbReference>
<dbReference type="RefSeq" id="WP_345201049.1">
    <property type="nucleotide sequence ID" value="NZ_BAABGM010000001.1"/>
</dbReference>
<feature type="transmembrane region" description="Helical" evidence="1">
    <location>
        <begin position="177"/>
        <end position="197"/>
    </location>
</feature>
<keyword evidence="4" id="KW-1185">Reference proteome</keyword>
<dbReference type="PANTHER" id="PTHR42208:SF1">
    <property type="entry name" value="HEAVY METAL TRANSPORTER"/>
    <property type="match status" value="1"/>
</dbReference>
<keyword evidence="1" id="KW-0472">Membrane</keyword>
<keyword evidence="1" id="KW-0812">Transmembrane</keyword>
<dbReference type="EMBL" id="BAABGM010000001">
    <property type="protein sequence ID" value="GAA4396656.1"/>
    <property type="molecule type" value="Genomic_DNA"/>
</dbReference>
<feature type="transmembrane region" description="Helical" evidence="1">
    <location>
        <begin position="292"/>
        <end position="314"/>
    </location>
</feature>
<dbReference type="InterPro" id="IPR008972">
    <property type="entry name" value="Cupredoxin"/>
</dbReference>
<reference evidence="4" key="1">
    <citation type="journal article" date="2019" name="Int. J. Syst. Evol. Microbiol.">
        <title>The Global Catalogue of Microorganisms (GCM) 10K type strain sequencing project: providing services to taxonomists for standard genome sequencing and annotation.</title>
        <authorList>
            <consortium name="The Broad Institute Genomics Platform"/>
            <consortium name="The Broad Institute Genome Sequencing Center for Infectious Disease"/>
            <person name="Wu L."/>
            <person name="Ma J."/>
        </authorList>
    </citation>
    <scope>NUCLEOTIDE SEQUENCE [LARGE SCALE GENOMIC DNA]</scope>
    <source>
        <strain evidence="4">JCM 17809</strain>
    </source>
</reference>
<evidence type="ECO:0000256" key="1">
    <source>
        <dbReference type="SAM" id="Phobius"/>
    </source>
</evidence>
<dbReference type="InterPro" id="IPR028096">
    <property type="entry name" value="EfeO_Cupredoxin"/>
</dbReference>
<dbReference type="Pfam" id="PF13473">
    <property type="entry name" value="Cupredoxin_1"/>
    <property type="match status" value="1"/>
</dbReference>
<dbReference type="InterPro" id="IPR039447">
    <property type="entry name" value="UreH-like_TM_dom"/>
</dbReference>
<comment type="caution">
    <text evidence="3">The sequence shown here is derived from an EMBL/GenBank/DDBJ whole genome shotgun (WGS) entry which is preliminary data.</text>
</comment>
<feature type="domain" description="HMA" evidence="2">
    <location>
        <begin position="11"/>
        <end position="76"/>
    </location>
</feature>
<accession>A0ABP8JWC3</accession>
<evidence type="ECO:0000313" key="3">
    <source>
        <dbReference type="EMBL" id="GAA4396656.1"/>
    </source>
</evidence>
<organism evidence="3 4">
    <name type="scientific">Fodinibacter luteus</name>
    <dbReference type="NCBI Taxonomy" id="552064"/>
    <lineage>
        <taxon>Bacteria</taxon>
        <taxon>Bacillati</taxon>
        <taxon>Actinomycetota</taxon>
        <taxon>Actinomycetes</taxon>
        <taxon>Micrococcales</taxon>
        <taxon>Intrasporangiaceae</taxon>
        <taxon>Fodinibacter (ex Wang et al. 2009)</taxon>
    </lineage>
</organism>
<dbReference type="Gene3D" id="2.60.40.420">
    <property type="entry name" value="Cupredoxins - blue copper proteins"/>
    <property type="match status" value="1"/>
</dbReference>
<dbReference type="Pfam" id="PF13386">
    <property type="entry name" value="DsbD_2"/>
    <property type="match status" value="1"/>
</dbReference>
<gene>
    <name evidence="3" type="ORF">GCM10023168_00740</name>
</gene>
<dbReference type="PANTHER" id="PTHR42208">
    <property type="entry name" value="HEAVY METAL TRANSPORTER-RELATED"/>
    <property type="match status" value="1"/>
</dbReference>
<keyword evidence="1" id="KW-1133">Transmembrane helix</keyword>
<feature type="transmembrane region" description="Helical" evidence="1">
    <location>
        <begin position="126"/>
        <end position="156"/>
    </location>
</feature>